<keyword evidence="18" id="KW-1133">Transmembrane helix</keyword>
<sequence length="779" mass="87636">MNINKVKLIKWAKRIGYGLGILLALFIGFYASIYFGFWGKIPDSEELARLKQSQATQVLDTNNDLIGKIYVYDRQSIKYSDFPQHLIDALIATEDVRFYEHNGIDNKSLLRVFFKSILMSNDSSGGGSTITLQLAKNLFGRKNYGAFGIVINKIRESIVARRIENLYSKEEILTLYLNTVPFPDNTYGIESASEKFFNSHTKDLTLVQSAALVGSLKANTSYNPRRYPEKSHVRKNVVIGQMEKYGYLSTPEGTQAKTDSITIDYQNYAPNEGLAPYFRAQIKKQLDSLLKQKKYLKPDGEMYNIYHDGLKIYTTLDNTMQRYAEAAMKEHMSDLQRQFEKAYGQNAPWLKGKHAFEAAKKRLKVYKKLKAQGLNEKAIEDSLSQKHQTDLFSWDETTIKSMSTLDSLEYYSKFLNVGLVSLDPANGAIKAYVGGIDYGFFQFDHIVQSKRQVGSTFKPIVYTAALDNGMDPCTYFPIKAITYTDVDNWRPTNAGGTEDDDLNYSMQYALSNSINTIAVKVLYETGINKVIDQAKRMGIKSDIQAVPSIALGSSNLTVLELATAYTSYVNGSRPSNPVFITKIEDKDGNIIASYEDLHPDDPTKMDMAFSDDTRQVMLEFMKATVNEGTAARLRSSFQLPNAIAGKTGTTQDNKDGWFVGIMPKLVTVTWVGNDNQQIGFSSTGLGQGANSALPIFAKYLQKLNADSKYNSITKAPFEIPSETVLNALDCEPTKTDGFFKRLFGSNKDERKFEKKEKKKGGGIFGWLKKKDKEEKEHQN</sequence>
<evidence type="ECO:0000256" key="4">
    <source>
        <dbReference type="ARBA" id="ARBA00007739"/>
    </source>
</evidence>
<keyword evidence="18" id="KW-0812">Transmembrane</keyword>
<evidence type="ECO:0000256" key="13">
    <source>
        <dbReference type="ARBA" id="ARBA00023136"/>
    </source>
</evidence>
<dbReference type="SUPFAM" id="SSF53955">
    <property type="entry name" value="Lysozyme-like"/>
    <property type="match status" value="1"/>
</dbReference>
<dbReference type="InterPro" id="IPR012338">
    <property type="entry name" value="Beta-lactam/transpept-like"/>
</dbReference>
<protein>
    <submittedName>
        <fullName evidence="21">Transglycosylase domain-containing protein</fullName>
    </submittedName>
</protein>
<keyword evidence="13 18" id="KW-0472">Membrane</keyword>
<evidence type="ECO:0000313" key="21">
    <source>
        <dbReference type="EMBL" id="MBO3099299.1"/>
    </source>
</evidence>
<dbReference type="Proteomes" id="UP000681315">
    <property type="component" value="Unassembled WGS sequence"/>
</dbReference>
<evidence type="ECO:0000256" key="17">
    <source>
        <dbReference type="ARBA" id="ARBA00049902"/>
    </source>
</evidence>
<comment type="pathway">
    <text evidence="2">Cell wall biogenesis; peptidoglycan biosynthesis.</text>
</comment>
<dbReference type="EMBL" id="JAGEVG010000015">
    <property type="protein sequence ID" value="MBO3099299.1"/>
    <property type="molecule type" value="Genomic_DNA"/>
</dbReference>
<dbReference type="InterPro" id="IPR001264">
    <property type="entry name" value="Glyco_trans_51"/>
</dbReference>
<evidence type="ECO:0000256" key="7">
    <source>
        <dbReference type="ARBA" id="ARBA00022670"/>
    </source>
</evidence>
<proteinExistence type="inferred from homology"/>
<evidence type="ECO:0000256" key="16">
    <source>
        <dbReference type="ARBA" id="ARBA00034000"/>
    </source>
</evidence>
<keyword evidence="15" id="KW-0961">Cell wall biogenesis/degradation</keyword>
<evidence type="ECO:0000256" key="12">
    <source>
        <dbReference type="ARBA" id="ARBA00022984"/>
    </source>
</evidence>
<comment type="catalytic activity">
    <reaction evidence="16">
        <text>Preferential cleavage: (Ac)2-L-Lys-D-Ala-|-D-Ala. Also transpeptidation of peptidyl-alanyl moieties that are N-acyl substituents of D-alanine.</text>
        <dbReference type="EC" id="3.4.16.4"/>
    </reaction>
</comment>
<evidence type="ECO:0000256" key="14">
    <source>
        <dbReference type="ARBA" id="ARBA00023268"/>
    </source>
</evidence>
<dbReference type="Gene3D" id="1.10.3810.10">
    <property type="entry name" value="Biosynthetic peptidoglycan transglycosylase-like"/>
    <property type="match status" value="1"/>
</dbReference>
<evidence type="ECO:0000256" key="11">
    <source>
        <dbReference type="ARBA" id="ARBA00022960"/>
    </source>
</evidence>
<dbReference type="InterPro" id="IPR050396">
    <property type="entry name" value="Glycosyltr_51/Transpeptidase"/>
</dbReference>
<dbReference type="RefSeq" id="WP_208234408.1">
    <property type="nucleotide sequence ID" value="NZ_JAGEVG010000015.1"/>
</dbReference>
<feature type="domain" description="Glycosyl transferase family 51" evidence="20">
    <location>
        <begin position="65"/>
        <end position="242"/>
    </location>
</feature>
<feature type="domain" description="Penicillin-binding protein transpeptidase" evidence="19">
    <location>
        <begin position="419"/>
        <end position="664"/>
    </location>
</feature>
<reference evidence="21 22" key="1">
    <citation type="submission" date="2021-03" db="EMBL/GenBank/DDBJ databases">
        <title>Gelidibacter sp. nov., isolated from costal sediment.</title>
        <authorList>
            <person name="Lun K.-Y."/>
        </authorList>
    </citation>
    <scope>NUCLEOTIDE SEQUENCE [LARGE SCALE GENOMIC DNA]</scope>
    <source>
        <strain evidence="21 22">DF109</strain>
    </source>
</reference>
<gene>
    <name evidence="21" type="ORF">J4051_13540</name>
</gene>
<keyword evidence="8" id="KW-0328">Glycosyltransferase</keyword>
<dbReference type="SUPFAM" id="SSF56601">
    <property type="entry name" value="beta-lactamase/transpeptidase-like"/>
    <property type="match status" value="1"/>
</dbReference>
<evidence type="ECO:0000256" key="2">
    <source>
        <dbReference type="ARBA" id="ARBA00004752"/>
    </source>
</evidence>
<keyword evidence="6" id="KW-0121">Carboxypeptidase</keyword>
<keyword evidence="9" id="KW-0808">Transferase</keyword>
<dbReference type="InterPro" id="IPR001460">
    <property type="entry name" value="PCN-bd_Tpept"/>
</dbReference>
<dbReference type="InterPro" id="IPR036950">
    <property type="entry name" value="PBP_transglycosylase"/>
</dbReference>
<evidence type="ECO:0000256" key="3">
    <source>
        <dbReference type="ARBA" id="ARBA00007090"/>
    </source>
</evidence>
<evidence type="ECO:0000259" key="19">
    <source>
        <dbReference type="Pfam" id="PF00905"/>
    </source>
</evidence>
<evidence type="ECO:0000256" key="9">
    <source>
        <dbReference type="ARBA" id="ARBA00022679"/>
    </source>
</evidence>
<dbReference type="PANTHER" id="PTHR32282:SF11">
    <property type="entry name" value="PENICILLIN-BINDING PROTEIN 1B"/>
    <property type="match status" value="1"/>
</dbReference>
<evidence type="ECO:0000256" key="18">
    <source>
        <dbReference type="SAM" id="Phobius"/>
    </source>
</evidence>
<dbReference type="Pfam" id="PF00905">
    <property type="entry name" value="Transpeptidase"/>
    <property type="match status" value="1"/>
</dbReference>
<comment type="similarity">
    <text evidence="4">In the N-terminal section; belongs to the glycosyltransferase 51 family.</text>
</comment>
<keyword evidence="11" id="KW-0133">Cell shape</keyword>
<keyword evidence="5" id="KW-1003">Cell membrane</keyword>
<dbReference type="PANTHER" id="PTHR32282">
    <property type="entry name" value="BINDING PROTEIN TRANSPEPTIDASE, PUTATIVE-RELATED"/>
    <property type="match status" value="1"/>
</dbReference>
<organism evidence="21 22">
    <name type="scientific">Gelidibacter pelagius</name>
    <dbReference type="NCBI Taxonomy" id="2819985"/>
    <lineage>
        <taxon>Bacteria</taxon>
        <taxon>Pseudomonadati</taxon>
        <taxon>Bacteroidota</taxon>
        <taxon>Flavobacteriia</taxon>
        <taxon>Flavobacteriales</taxon>
        <taxon>Flavobacteriaceae</taxon>
        <taxon>Gelidibacter</taxon>
    </lineage>
</organism>
<evidence type="ECO:0000256" key="6">
    <source>
        <dbReference type="ARBA" id="ARBA00022645"/>
    </source>
</evidence>
<keyword evidence="12" id="KW-0573">Peptidoglycan synthesis</keyword>
<keyword evidence="10" id="KW-0378">Hydrolase</keyword>
<evidence type="ECO:0000256" key="5">
    <source>
        <dbReference type="ARBA" id="ARBA00022475"/>
    </source>
</evidence>
<evidence type="ECO:0000259" key="20">
    <source>
        <dbReference type="Pfam" id="PF00912"/>
    </source>
</evidence>
<evidence type="ECO:0000256" key="8">
    <source>
        <dbReference type="ARBA" id="ARBA00022676"/>
    </source>
</evidence>
<evidence type="ECO:0000256" key="15">
    <source>
        <dbReference type="ARBA" id="ARBA00023316"/>
    </source>
</evidence>
<comment type="catalytic activity">
    <reaction evidence="17">
        <text>[GlcNAc-(1-&gt;4)-Mur2Ac(oyl-L-Ala-gamma-D-Glu-L-Lys-D-Ala-D-Ala)](n)-di-trans,octa-cis-undecaprenyl diphosphate + beta-D-GlcNAc-(1-&gt;4)-Mur2Ac(oyl-L-Ala-gamma-D-Glu-L-Lys-D-Ala-D-Ala)-di-trans,octa-cis-undecaprenyl diphosphate = [GlcNAc-(1-&gt;4)-Mur2Ac(oyl-L-Ala-gamma-D-Glu-L-Lys-D-Ala-D-Ala)](n+1)-di-trans,octa-cis-undecaprenyl diphosphate + di-trans,octa-cis-undecaprenyl diphosphate + H(+)</text>
        <dbReference type="Rhea" id="RHEA:23708"/>
        <dbReference type="Rhea" id="RHEA-COMP:9602"/>
        <dbReference type="Rhea" id="RHEA-COMP:9603"/>
        <dbReference type="ChEBI" id="CHEBI:15378"/>
        <dbReference type="ChEBI" id="CHEBI:58405"/>
        <dbReference type="ChEBI" id="CHEBI:60033"/>
        <dbReference type="ChEBI" id="CHEBI:78435"/>
        <dbReference type="EC" id="2.4.99.28"/>
    </reaction>
</comment>
<feature type="transmembrane region" description="Helical" evidence="18">
    <location>
        <begin position="15"/>
        <end position="38"/>
    </location>
</feature>
<evidence type="ECO:0000256" key="10">
    <source>
        <dbReference type="ARBA" id="ARBA00022801"/>
    </source>
</evidence>
<keyword evidence="7" id="KW-0645">Protease</keyword>
<dbReference type="Gene3D" id="3.40.710.10">
    <property type="entry name" value="DD-peptidase/beta-lactamase superfamily"/>
    <property type="match status" value="2"/>
</dbReference>
<comment type="caution">
    <text evidence="21">The sequence shown here is derived from an EMBL/GenBank/DDBJ whole genome shotgun (WGS) entry which is preliminary data.</text>
</comment>
<comment type="similarity">
    <text evidence="3">In the C-terminal section; belongs to the transpeptidase family.</text>
</comment>
<keyword evidence="22" id="KW-1185">Reference proteome</keyword>
<keyword evidence="14" id="KW-0511">Multifunctional enzyme</keyword>
<dbReference type="InterPro" id="IPR023346">
    <property type="entry name" value="Lysozyme-like_dom_sf"/>
</dbReference>
<accession>A0ABS3SUC7</accession>
<name>A0ABS3SUC7_9FLAO</name>
<dbReference type="Pfam" id="PF00912">
    <property type="entry name" value="Transgly"/>
    <property type="match status" value="1"/>
</dbReference>
<evidence type="ECO:0000256" key="1">
    <source>
        <dbReference type="ARBA" id="ARBA00004236"/>
    </source>
</evidence>
<evidence type="ECO:0000313" key="22">
    <source>
        <dbReference type="Proteomes" id="UP000681315"/>
    </source>
</evidence>
<comment type="subcellular location">
    <subcellularLocation>
        <location evidence="1">Cell membrane</location>
    </subcellularLocation>
</comment>